<feature type="region of interest" description="Disordered" evidence="1">
    <location>
        <begin position="420"/>
        <end position="447"/>
    </location>
</feature>
<dbReference type="Proteomes" id="UP001221757">
    <property type="component" value="Unassembled WGS sequence"/>
</dbReference>
<keyword evidence="2" id="KW-0472">Membrane</keyword>
<proteinExistence type="predicted"/>
<keyword evidence="2" id="KW-0812">Transmembrane</keyword>
<dbReference type="AlphaFoldDB" id="A0AAD7GP18"/>
<feature type="transmembrane region" description="Helical" evidence="2">
    <location>
        <begin position="30"/>
        <end position="53"/>
    </location>
</feature>
<feature type="compositionally biased region" description="Low complexity" evidence="1">
    <location>
        <begin position="248"/>
        <end position="273"/>
    </location>
</feature>
<feature type="region of interest" description="Disordered" evidence="1">
    <location>
        <begin position="279"/>
        <end position="298"/>
    </location>
</feature>
<feature type="compositionally biased region" description="Polar residues" evidence="1">
    <location>
        <begin position="286"/>
        <end position="298"/>
    </location>
</feature>
<reference evidence="3" key="1">
    <citation type="submission" date="2023-03" db="EMBL/GenBank/DDBJ databases">
        <title>Massive genome expansion in bonnet fungi (Mycena s.s.) driven by repeated elements and novel gene families across ecological guilds.</title>
        <authorList>
            <consortium name="Lawrence Berkeley National Laboratory"/>
            <person name="Harder C.B."/>
            <person name="Miyauchi S."/>
            <person name="Viragh M."/>
            <person name="Kuo A."/>
            <person name="Thoen E."/>
            <person name="Andreopoulos B."/>
            <person name="Lu D."/>
            <person name="Skrede I."/>
            <person name="Drula E."/>
            <person name="Henrissat B."/>
            <person name="Morin E."/>
            <person name="Kohler A."/>
            <person name="Barry K."/>
            <person name="LaButti K."/>
            <person name="Morin E."/>
            <person name="Salamov A."/>
            <person name="Lipzen A."/>
            <person name="Mereny Z."/>
            <person name="Hegedus B."/>
            <person name="Baldrian P."/>
            <person name="Stursova M."/>
            <person name="Weitz H."/>
            <person name="Taylor A."/>
            <person name="Grigoriev I.V."/>
            <person name="Nagy L.G."/>
            <person name="Martin F."/>
            <person name="Kauserud H."/>
        </authorList>
    </citation>
    <scope>NUCLEOTIDE SEQUENCE</scope>
    <source>
        <strain evidence="3">CBHHK067</strain>
    </source>
</reference>
<evidence type="ECO:0000313" key="3">
    <source>
        <dbReference type="EMBL" id="KAJ7700127.1"/>
    </source>
</evidence>
<gene>
    <name evidence="3" type="ORF">B0H17DRAFT_1196114</name>
</gene>
<feature type="compositionally biased region" description="Basic residues" evidence="1">
    <location>
        <begin position="203"/>
        <end position="217"/>
    </location>
</feature>
<evidence type="ECO:0000313" key="4">
    <source>
        <dbReference type="Proteomes" id="UP001221757"/>
    </source>
</evidence>
<feature type="compositionally biased region" description="Basic and acidic residues" evidence="1">
    <location>
        <begin position="158"/>
        <end position="169"/>
    </location>
</feature>
<dbReference type="PROSITE" id="PS51257">
    <property type="entry name" value="PROKAR_LIPOPROTEIN"/>
    <property type="match status" value="1"/>
</dbReference>
<evidence type="ECO:0000256" key="1">
    <source>
        <dbReference type="SAM" id="MobiDB-lite"/>
    </source>
</evidence>
<protein>
    <submittedName>
        <fullName evidence="3">Uncharacterized protein</fullName>
    </submittedName>
</protein>
<keyword evidence="2" id="KW-1133">Transmembrane helix</keyword>
<keyword evidence="4" id="KW-1185">Reference proteome</keyword>
<organism evidence="3 4">
    <name type="scientific">Mycena rosella</name>
    <name type="common">Pink bonnet</name>
    <name type="synonym">Agaricus rosellus</name>
    <dbReference type="NCBI Taxonomy" id="1033263"/>
    <lineage>
        <taxon>Eukaryota</taxon>
        <taxon>Fungi</taxon>
        <taxon>Dikarya</taxon>
        <taxon>Basidiomycota</taxon>
        <taxon>Agaricomycotina</taxon>
        <taxon>Agaricomycetes</taxon>
        <taxon>Agaricomycetidae</taxon>
        <taxon>Agaricales</taxon>
        <taxon>Marasmiineae</taxon>
        <taxon>Mycenaceae</taxon>
        <taxon>Mycena</taxon>
    </lineage>
</organism>
<dbReference type="EMBL" id="JARKIE010000021">
    <property type="protein sequence ID" value="KAJ7700127.1"/>
    <property type="molecule type" value="Genomic_DNA"/>
</dbReference>
<name>A0AAD7GP18_MYCRO</name>
<comment type="caution">
    <text evidence="3">The sequence shown here is derived from an EMBL/GenBank/DDBJ whole genome shotgun (WGS) entry which is preliminary data.</text>
</comment>
<sequence>MLHIRQGAWALTLFTTSSCALPITPIHSSGPSLGVCFAVLAALFLGLSFLVFLKRVYIQKRRTNVSKMSQNSILSLPVGSISASVDSVTSQSEKAGFIVGFFGSPAVEIQCALEKAEWKENKQPSFTYQIHTDSRRPRLDYPSVLDISRRHKVSTSPRAEKSPLLREPHSFNLPSFPDKAHVPSHPRRFSLPAMNRSVSHESQRRRHSSLKSARGRRSVTFVPGSPSLRIVDSSAGLDTPPLPLSPQFSTTSPLPSSNSASRSSSPKFSSRLSRSFIPPLPPLPFTNSPQSPPTQRGSIQISHPYALVPHPRKSVQTSPPSHTDPKLRAQVRQPVAATDTNFVPLELPALGPPLSPTLSSFSSTPPVTSILKPKLRVRTRRSPAIGPIGPSPLRTMILPESVDGELSSYAQIRMNTRESRWEGPPVSIHSPYASQGGTMRAGELGGGSGAYAGIAKTILVPRPNSD</sequence>
<feature type="region of interest" description="Disordered" evidence="1">
    <location>
        <begin position="150"/>
        <end position="273"/>
    </location>
</feature>
<evidence type="ECO:0000256" key="2">
    <source>
        <dbReference type="SAM" id="Phobius"/>
    </source>
</evidence>
<accession>A0AAD7GP18</accession>